<dbReference type="SUPFAM" id="SSF50621">
    <property type="entry name" value="Alanine racemase C-terminal domain-like"/>
    <property type="match status" value="1"/>
</dbReference>
<keyword evidence="2 3" id="KW-0663">Pyridoxal phosphate</keyword>
<dbReference type="Gene3D" id="3.20.20.10">
    <property type="entry name" value="Alanine racemase"/>
    <property type="match status" value="1"/>
</dbReference>
<dbReference type="Pfam" id="PF02784">
    <property type="entry name" value="Orn_Arg_deC_N"/>
    <property type="match status" value="1"/>
</dbReference>
<protein>
    <submittedName>
        <fullName evidence="5">Y4yA family PLP-dependent enzyme</fullName>
    </submittedName>
</protein>
<dbReference type="SUPFAM" id="SSF51419">
    <property type="entry name" value="PLP-binding barrel"/>
    <property type="match status" value="1"/>
</dbReference>
<organism evidence="5 6">
    <name type="scientific">Sphingobacterium alkalisoli</name>
    <dbReference type="NCBI Taxonomy" id="1874115"/>
    <lineage>
        <taxon>Bacteria</taxon>
        <taxon>Pseudomonadati</taxon>
        <taxon>Bacteroidota</taxon>
        <taxon>Sphingobacteriia</taxon>
        <taxon>Sphingobacteriales</taxon>
        <taxon>Sphingobacteriaceae</taxon>
        <taxon>Sphingobacterium</taxon>
    </lineage>
</organism>
<comment type="cofactor">
    <cofactor evidence="1 3">
        <name>pyridoxal 5'-phosphate</name>
        <dbReference type="ChEBI" id="CHEBI:597326"/>
    </cofactor>
</comment>
<evidence type="ECO:0000259" key="4">
    <source>
        <dbReference type="Pfam" id="PF02784"/>
    </source>
</evidence>
<dbReference type="PRINTS" id="PR01179">
    <property type="entry name" value="ODADCRBXLASE"/>
</dbReference>
<dbReference type="PANTHER" id="PTHR43727">
    <property type="entry name" value="DIAMINOPIMELATE DECARBOXYLASE"/>
    <property type="match status" value="1"/>
</dbReference>
<name>A0A4U0H475_9SPHI</name>
<feature type="modified residue" description="N6-(pyridoxal phosphate)lysine" evidence="3">
    <location>
        <position position="73"/>
    </location>
</feature>
<evidence type="ECO:0000256" key="3">
    <source>
        <dbReference type="PIRSR" id="PIRSR600183-50"/>
    </source>
</evidence>
<dbReference type="Proteomes" id="UP000309872">
    <property type="component" value="Unassembled WGS sequence"/>
</dbReference>
<evidence type="ECO:0000256" key="2">
    <source>
        <dbReference type="ARBA" id="ARBA00022898"/>
    </source>
</evidence>
<dbReference type="Gene3D" id="2.40.37.10">
    <property type="entry name" value="Lyase, Ornithine Decarboxylase, Chain A, domain 1"/>
    <property type="match status" value="1"/>
</dbReference>
<gene>
    <name evidence="5" type="ORF">FAZ19_12855</name>
</gene>
<dbReference type="PANTHER" id="PTHR43727:SF2">
    <property type="entry name" value="GROUP IV DECARBOXYLASE"/>
    <property type="match status" value="1"/>
</dbReference>
<accession>A0A4U0H475</accession>
<evidence type="ECO:0000313" key="6">
    <source>
        <dbReference type="Proteomes" id="UP000309872"/>
    </source>
</evidence>
<reference evidence="5 6" key="1">
    <citation type="submission" date="2019-04" db="EMBL/GenBank/DDBJ databases">
        <title>Sphingobacterium olei sp. nov., isolated from oil-contaminated soil.</title>
        <authorList>
            <person name="Liu B."/>
        </authorList>
    </citation>
    <scope>NUCLEOTIDE SEQUENCE [LARGE SCALE GENOMIC DNA]</scope>
    <source>
        <strain evidence="5 6">Y3L14</strain>
    </source>
</reference>
<evidence type="ECO:0000313" key="5">
    <source>
        <dbReference type="EMBL" id="TJY65984.1"/>
    </source>
</evidence>
<feature type="domain" description="Orn/DAP/Arg decarboxylase 2 N-terminal" evidence="4">
    <location>
        <begin position="49"/>
        <end position="257"/>
    </location>
</feature>
<dbReference type="InterPro" id="IPR009006">
    <property type="entry name" value="Ala_racemase/Decarboxylase_C"/>
</dbReference>
<dbReference type="InterPro" id="IPR000183">
    <property type="entry name" value="Orn/DAP/Arg_de-COase"/>
</dbReference>
<dbReference type="RefSeq" id="WP_136821113.1">
    <property type="nucleotide sequence ID" value="NZ_BMJX01000003.1"/>
</dbReference>
<dbReference type="AlphaFoldDB" id="A0A4U0H475"/>
<dbReference type="OrthoDB" id="9802241at2"/>
<dbReference type="GO" id="GO:0009089">
    <property type="term" value="P:lysine biosynthetic process via diaminopimelate"/>
    <property type="evidence" value="ECO:0007669"/>
    <property type="project" value="TreeGrafter"/>
</dbReference>
<dbReference type="EMBL" id="SUKA01000003">
    <property type="protein sequence ID" value="TJY65984.1"/>
    <property type="molecule type" value="Genomic_DNA"/>
</dbReference>
<dbReference type="InterPro" id="IPR029066">
    <property type="entry name" value="PLP-binding_barrel"/>
</dbReference>
<dbReference type="PROSITE" id="PS00878">
    <property type="entry name" value="ODR_DC_2_1"/>
    <property type="match status" value="1"/>
</dbReference>
<dbReference type="InterPro" id="IPR022653">
    <property type="entry name" value="De-COase2_pyr-phos_BS"/>
</dbReference>
<feature type="active site" description="Proton donor" evidence="3">
    <location>
        <position position="409"/>
    </location>
</feature>
<dbReference type="GO" id="GO:0008836">
    <property type="term" value="F:diaminopimelate decarboxylase activity"/>
    <property type="evidence" value="ECO:0007669"/>
    <property type="project" value="TreeGrafter"/>
</dbReference>
<evidence type="ECO:0000256" key="1">
    <source>
        <dbReference type="ARBA" id="ARBA00001933"/>
    </source>
</evidence>
<comment type="caution">
    <text evidence="5">The sequence shown here is derived from an EMBL/GenBank/DDBJ whole genome shotgun (WGS) entry which is preliminary data.</text>
</comment>
<proteinExistence type="predicted"/>
<sequence>MNTAADKHTPLTPITAPWVHEIVRNKKLLNEAIARHHSPINIHDVRSFEENIAGFKSVFQKYELKHQVFFARKANKALAFVKSAKRIGAGIDTASFRELDQVLHEGVPAAQIVLTAAVKNSRLLELAIKNQIPITVDNIDECNLIHETCEKLNTQAQILVRVSGFEFMGHQMQSRFGFAIDIAKDLISQTLPSLFPRFNYIGLHFHLNGYSIPQRAEALLQCLVLSDSLRTEGIDTQVIDIGGGYLINYLSSRQEWDLFIAELKSSVLHQRSAVTYDRDPLGMTILDGRIYGEPAVYPYYNEVNKAQFLEEILVYKNSDGIPIHQLIHDRSIEIRIEPGRSTLDQAGITVAKVAFRKPDTNGELLIGLEMNRTQLRSSSADFLSDPIHLSTAAHSEEEEYYGYLVGAYCLEQEFILKRKIKFNTFPQVGDLILFVNTAGYMMHFYESEAHLFELATNLVYDADKQHLIED</sequence>
<keyword evidence="6" id="KW-1185">Reference proteome</keyword>
<dbReference type="InterPro" id="IPR022644">
    <property type="entry name" value="De-COase2_N"/>
</dbReference>